<dbReference type="InterPro" id="IPR006385">
    <property type="entry name" value="HAD_hydro_SerB1"/>
</dbReference>
<dbReference type="SUPFAM" id="SSF56784">
    <property type="entry name" value="HAD-like"/>
    <property type="match status" value="1"/>
</dbReference>
<gene>
    <name evidence="4" type="ORF">KZO87_05200</name>
</gene>
<reference evidence="4" key="2">
    <citation type="journal article" date="2022" name="Syst. Appl. Microbiol.">
        <title>Chromohalobacter moromii sp. nov., a moderately halophilic bacterium isolated from lupine-based moromi fermentation.</title>
        <authorList>
            <person name="Lulf R.H."/>
            <person name="Hilgarth M."/>
            <person name="Ehrmann M.A."/>
        </authorList>
    </citation>
    <scope>NUCLEOTIDE SEQUENCE</scope>
    <source>
        <strain evidence="4">TMW 2.2304</strain>
    </source>
</reference>
<name>A0A9X3B4Z6_9GAMM</name>
<evidence type="ECO:0000313" key="4">
    <source>
        <dbReference type="EMBL" id="MCT8504763.1"/>
    </source>
</evidence>
<dbReference type="InterPro" id="IPR050582">
    <property type="entry name" value="HAD-like_SerB"/>
</dbReference>
<dbReference type="Gene3D" id="1.20.1440.100">
    <property type="entry name" value="SG protein - dephosphorylation function"/>
    <property type="match status" value="1"/>
</dbReference>
<dbReference type="AlphaFoldDB" id="A0A9X3B4Z6"/>
<evidence type="ECO:0000256" key="3">
    <source>
        <dbReference type="ARBA" id="ARBA00022842"/>
    </source>
</evidence>
<evidence type="ECO:0000313" key="5">
    <source>
        <dbReference type="Proteomes" id="UP001145353"/>
    </source>
</evidence>
<dbReference type="InterPro" id="IPR023214">
    <property type="entry name" value="HAD_sf"/>
</dbReference>
<protein>
    <submittedName>
        <fullName evidence="4">HAD-IB family hydrolase</fullName>
    </submittedName>
</protein>
<dbReference type="GO" id="GO:0046872">
    <property type="term" value="F:metal ion binding"/>
    <property type="evidence" value="ECO:0007669"/>
    <property type="project" value="UniProtKB-KW"/>
</dbReference>
<accession>A0A9X3B4Z6</accession>
<evidence type="ECO:0000256" key="1">
    <source>
        <dbReference type="ARBA" id="ARBA00022723"/>
    </source>
</evidence>
<proteinExistence type="predicted"/>
<keyword evidence="5" id="KW-1185">Reference proteome</keyword>
<evidence type="ECO:0000256" key="2">
    <source>
        <dbReference type="ARBA" id="ARBA00022801"/>
    </source>
</evidence>
<dbReference type="GO" id="GO:0016787">
    <property type="term" value="F:hydrolase activity"/>
    <property type="evidence" value="ECO:0007669"/>
    <property type="project" value="UniProtKB-KW"/>
</dbReference>
<sequence length="224" mass="25278">MNNDLRFAFFDVDDTLIHIKSMFDFYRFWCYEVWRRPEMHDDFEAAFSRMFSEGRTREKLNSYYYRYFTGVDPQFLDRAGADWATDRLARPNGLFVAPVVEELQRLQSEGVTPVFISGSFHALLEPIARTLEVSHILATKLEVGEDGLYTGNIIPPQTIGVGKALAVQDFLQHHAASPRRCYAFGDDLSDLPMLNVVGYPVAVGAGTILAERAATANWPVIATS</sequence>
<dbReference type="EMBL" id="JAHXDE010000002">
    <property type="protein sequence ID" value="MCT8504763.1"/>
    <property type="molecule type" value="Genomic_DNA"/>
</dbReference>
<dbReference type="NCBIfam" id="TIGR01488">
    <property type="entry name" value="HAD-SF-IB"/>
    <property type="match status" value="1"/>
</dbReference>
<keyword evidence="1" id="KW-0479">Metal-binding</keyword>
<keyword evidence="3" id="KW-0460">Magnesium</keyword>
<dbReference type="Proteomes" id="UP001145353">
    <property type="component" value="Unassembled WGS sequence"/>
</dbReference>
<organism evidence="4 5">
    <name type="scientific">Chromohalobacter moromii</name>
    <dbReference type="NCBI Taxonomy" id="2860329"/>
    <lineage>
        <taxon>Bacteria</taxon>
        <taxon>Pseudomonadati</taxon>
        <taxon>Pseudomonadota</taxon>
        <taxon>Gammaproteobacteria</taxon>
        <taxon>Oceanospirillales</taxon>
        <taxon>Halomonadaceae</taxon>
        <taxon>Chromohalobacter</taxon>
    </lineage>
</organism>
<dbReference type="Gene3D" id="3.40.50.1000">
    <property type="entry name" value="HAD superfamily/HAD-like"/>
    <property type="match status" value="1"/>
</dbReference>
<dbReference type="PANTHER" id="PTHR43344:SF13">
    <property type="entry name" value="PHOSPHATASE RV3661-RELATED"/>
    <property type="match status" value="1"/>
</dbReference>
<dbReference type="NCBIfam" id="TIGR01490">
    <property type="entry name" value="HAD-SF-IB-hyp1"/>
    <property type="match status" value="1"/>
</dbReference>
<dbReference type="RefSeq" id="WP_247639824.1">
    <property type="nucleotide sequence ID" value="NZ_JAHXCZ010000002.1"/>
</dbReference>
<keyword evidence="2 4" id="KW-0378">Hydrolase</keyword>
<dbReference type="InterPro" id="IPR036412">
    <property type="entry name" value="HAD-like_sf"/>
</dbReference>
<reference evidence="4" key="1">
    <citation type="submission" date="2021-07" db="EMBL/GenBank/DDBJ databases">
        <authorList>
            <person name="Luelf R.H."/>
        </authorList>
    </citation>
    <scope>NUCLEOTIDE SEQUENCE</scope>
    <source>
        <strain evidence="4">TMW 2.2304</strain>
    </source>
</reference>
<dbReference type="PANTHER" id="PTHR43344">
    <property type="entry name" value="PHOSPHOSERINE PHOSPHATASE"/>
    <property type="match status" value="1"/>
</dbReference>
<dbReference type="Pfam" id="PF12710">
    <property type="entry name" value="HAD"/>
    <property type="match status" value="1"/>
</dbReference>
<comment type="caution">
    <text evidence="4">The sequence shown here is derived from an EMBL/GenBank/DDBJ whole genome shotgun (WGS) entry which is preliminary data.</text>
</comment>